<name>A0A419X3D0_9BACT</name>
<evidence type="ECO:0000313" key="4">
    <source>
        <dbReference type="Proteomes" id="UP000284531"/>
    </source>
</evidence>
<dbReference type="Proteomes" id="UP000284531">
    <property type="component" value="Unassembled WGS sequence"/>
</dbReference>
<dbReference type="EMBL" id="RAPQ01000009">
    <property type="protein sequence ID" value="RKE02235.1"/>
    <property type="molecule type" value="Genomic_DNA"/>
</dbReference>
<dbReference type="RefSeq" id="WP_120240099.1">
    <property type="nucleotide sequence ID" value="NZ_CANNFL010000004.1"/>
</dbReference>
<protein>
    <submittedName>
        <fullName evidence="3">Putative zinc-binding metallo-peptidase</fullName>
    </submittedName>
</protein>
<dbReference type="PROSITE" id="PS51257">
    <property type="entry name" value="PROKAR_LIPOPROTEIN"/>
    <property type="match status" value="1"/>
</dbReference>
<dbReference type="Gene3D" id="3.40.390.70">
    <property type="match status" value="1"/>
</dbReference>
<gene>
    <name evidence="3" type="ORF">BXY64_2323</name>
</gene>
<proteinExistence type="predicted"/>
<accession>A0A419X3D0</accession>
<feature type="signal peptide" evidence="2">
    <location>
        <begin position="1"/>
        <end position="24"/>
    </location>
</feature>
<feature type="region of interest" description="Disordered" evidence="1">
    <location>
        <begin position="27"/>
        <end position="54"/>
    </location>
</feature>
<comment type="caution">
    <text evidence="3">The sequence shown here is derived from an EMBL/GenBank/DDBJ whole genome shotgun (WGS) entry which is preliminary data.</text>
</comment>
<organism evidence="3 4">
    <name type="scientific">Marinifilum flexuosum</name>
    <dbReference type="NCBI Taxonomy" id="1117708"/>
    <lineage>
        <taxon>Bacteria</taxon>
        <taxon>Pseudomonadati</taxon>
        <taxon>Bacteroidota</taxon>
        <taxon>Bacteroidia</taxon>
        <taxon>Marinilabiliales</taxon>
        <taxon>Marinifilaceae</taxon>
    </lineage>
</organism>
<evidence type="ECO:0000256" key="1">
    <source>
        <dbReference type="SAM" id="MobiDB-lite"/>
    </source>
</evidence>
<sequence>MRAISILKWVVLLCILTTTIISCSKDDDLIPDEPKKEEKNNNEDKDQNNEGSEGELTLYEITESKLKKLKDYTVTGNHLELQKDTKKHYEMWDLVLKIVPPKYRVMMSEFLIFAGEESGTAGFVVETSSDLSKWKMGLAIDFAYEGGFNSGGEFAYTIIHEFGHILTLNKSQIDASISKENCQTYFTGEGCARSNSYIYKLYKNFWADIYSEFEKASDNEEAQNKFYEKYKDRFVTKYASTNPGEDIAEVFATFITQENKPEGKTIAEKKILLLYEHDELVELRNFIRNNTKSRTKSRRLMLPEPGSWKQANKIGDPTKSHNIRR</sequence>
<reference evidence="3 4" key="1">
    <citation type="submission" date="2018-09" db="EMBL/GenBank/DDBJ databases">
        <title>Genomic Encyclopedia of Archaeal and Bacterial Type Strains, Phase II (KMG-II): from individual species to whole genera.</title>
        <authorList>
            <person name="Goeker M."/>
        </authorList>
    </citation>
    <scope>NUCLEOTIDE SEQUENCE [LARGE SCALE GENOMIC DNA]</scope>
    <source>
        <strain evidence="3 4">DSM 21950</strain>
    </source>
</reference>
<evidence type="ECO:0000256" key="2">
    <source>
        <dbReference type="SAM" id="SignalP"/>
    </source>
</evidence>
<keyword evidence="2" id="KW-0732">Signal</keyword>
<evidence type="ECO:0000313" key="3">
    <source>
        <dbReference type="EMBL" id="RKE02235.1"/>
    </source>
</evidence>
<feature type="compositionally biased region" description="Basic and acidic residues" evidence="1">
    <location>
        <begin position="27"/>
        <end position="48"/>
    </location>
</feature>
<feature type="chain" id="PRO_5018999047" evidence="2">
    <location>
        <begin position="25"/>
        <end position="325"/>
    </location>
</feature>
<dbReference type="OrthoDB" id="1114958at2"/>
<keyword evidence="4" id="KW-1185">Reference proteome</keyword>
<dbReference type="AlphaFoldDB" id="A0A419X3D0"/>
<feature type="region of interest" description="Disordered" evidence="1">
    <location>
        <begin position="295"/>
        <end position="325"/>
    </location>
</feature>
<dbReference type="SUPFAM" id="SSF55486">
    <property type="entry name" value="Metalloproteases ('zincins'), catalytic domain"/>
    <property type="match status" value="1"/>
</dbReference>